<reference evidence="2" key="1">
    <citation type="journal article" date="2011" name="Genome Biol. Evol.">
        <title>Massive genomic decay in Serratia symbiotica, a recently evolved symbiont of aphids.</title>
        <authorList>
            <person name="Burke G.R."/>
            <person name="Moran N.A."/>
        </authorList>
    </citation>
    <scope>NUCLEOTIDE SEQUENCE [LARGE SCALE GENOMIC DNA]</scope>
    <source>
        <strain evidence="2">Tucson</strain>
    </source>
</reference>
<dbReference type="HOGENOM" id="CLU_3157728_0_0_6"/>
<proteinExistence type="predicted"/>
<protein>
    <submittedName>
        <fullName evidence="1">Uncharacterized protein</fullName>
    </submittedName>
</protein>
<sequence>MQAVGQHQALPLCDIVNKTRNAIDIHGVRHIASQAEDDSDIGVVTFTG</sequence>
<dbReference type="EMBL" id="GL636119">
    <property type="protein sequence ID" value="EFW11963.1"/>
    <property type="molecule type" value="Genomic_DNA"/>
</dbReference>
<dbReference type="AlphaFoldDB" id="E9CNC9"/>
<organism evidence="1 2">
    <name type="scientific">Serratia symbiotica str. Tucson</name>
    <dbReference type="NCBI Taxonomy" id="914128"/>
    <lineage>
        <taxon>Bacteria</taxon>
        <taxon>Pseudomonadati</taxon>
        <taxon>Pseudomonadota</taxon>
        <taxon>Gammaproteobacteria</taxon>
        <taxon>Enterobacterales</taxon>
        <taxon>Yersiniaceae</taxon>
        <taxon>Serratia</taxon>
        <taxon>Serratia symbiotica</taxon>
    </lineage>
</organism>
<name>E9CNC9_9GAMM</name>
<accession>E9CNC9</accession>
<keyword evidence="2" id="KW-1185">Reference proteome</keyword>
<dbReference type="Proteomes" id="UP000013568">
    <property type="component" value="Unassembled WGS sequence"/>
</dbReference>
<evidence type="ECO:0000313" key="2">
    <source>
        <dbReference type="Proteomes" id="UP000013568"/>
    </source>
</evidence>
<evidence type="ECO:0000313" key="1">
    <source>
        <dbReference type="EMBL" id="EFW11963.1"/>
    </source>
</evidence>
<gene>
    <name evidence="1" type="ORF">SSYM_1917</name>
</gene>